<dbReference type="Proteomes" id="UP000660729">
    <property type="component" value="Unassembled WGS sequence"/>
</dbReference>
<feature type="region of interest" description="Disordered" evidence="4">
    <location>
        <begin position="1"/>
        <end position="21"/>
    </location>
</feature>
<reference evidence="6" key="1">
    <citation type="submission" date="2020-04" db="EMBL/GenBank/DDBJ databases">
        <title>Draft genome resource of the tomato pathogen Pseudocercospora fuligena.</title>
        <authorList>
            <person name="Zaccaron A."/>
        </authorList>
    </citation>
    <scope>NUCLEOTIDE SEQUENCE</scope>
    <source>
        <strain evidence="6">PF001</strain>
    </source>
</reference>
<dbReference type="EMBL" id="JABCIY010000023">
    <property type="protein sequence ID" value="KAF7196754.1"/>
    <property type="molecule type" value="Genomic_DNA"/>
</dbReference>
<keyword evidence="7" id="KW-1185">Reference proteome</keyword>
<evidence type="ECO:0000256" key="5">
    <source>
        <dbReference type="SAM" id="Phobius"/>
    </source>
</evidence>
<dbReference type="GO" id="GO:0031966">
    <property type="term" value="C:mitochondrial membrane"/>
    <property type="evidence" value="ECO:0007669"/>
    <property type="project" value="UniProtKB-SubCell"/>
</dbReference>
<evidence type="ECO:0000313" key="6">
    <source>
        <dbReference type="EMBL" id="KAF7196754.1"/>
    </source>
</evidence>
<accession>A0A8H6VQF9</accession>
<dbReference type="AlphaFoldDB" id="A0A8H6VQF9"/>
<name>A0A8H6VQF9_9PEZI</name>
<dbReference type="PANTHER" id="PTHR28074">
    <property type="entry name" value="ATP SYNTHASE SUBUNIT K, MITOCHONDRIAL"/>
    <property type="match status" value="1"/>
</dbReference>
<proteinExistence type="predicted"/>
<evidence type="ECO:0000256" key="3">
    <source>
        <dbReference type="ARBA" id="ARBA00023136"/>
    </source>
</evidence>
<keyword evidence="5" id="KW-1133">Transmembrane helix</keyword>
<dbReference type="PANTHER" id="PTHR28074:SF1">
    <property type="entry name" value="ATP SYNTHASE SUBUNIT K, MITOCHONDRIAL"/>
    <property type="match status" value="1"/>
</dbReference>
<dbReference type="Pfam" id="PF11022">
    <property type="entry name" value="ATP19"/>
    <property type="match status" value="1"/>
</dbReference>
<evidence type="ECO:0000256" key="2">
    <source>
        <dbReference type="ARBA" id="ARBA00023128"/>
    </source>
</evidence>
<keyword evidence="2" id="KW-0496">Mitochondrion</keyword>
<comment type="caution">
    <text evidence="6">The sequence shown here is derived from an EMBL/GenBank/DDBJ whole genome shotgun (WGS) entry which is preliminary data.</text>
</comment>
<comment type="subcellular location">
    <subcellularLocation>
        <location evidence="1">Mitochondrion membrane</location>
    </subcellularLocation>
</comment>
<keyword evidence="3 5" id="KW-0472">Membrane</keyword>
<gene>
    <name evidence="6" type="ORF">HII31_01893</name>
</gene>
<dbReference type="OrthoDB" id="2094445at2759"/>
<keyword evidence="5" id="KW-0812">Transmembrane</keyword>
<protein>
    <submittedName>
        <fullName evidence="6">ATP synthase subunit K, mitochondrial</fullName>
    </submittedName>
</protein>
<dbReference type="GO" id="GO:0015986">
    <property type="term" value="P:proton motive force-driven ATP synthesis"/>
    <property type="evidence" value="ECO:0007669"/>
    <property type="project" value="TreeGrafter"/>
</dbReference>
<sequence length="104" mass="11699">SDFTTGDQRRRHLPNTRNEPIPHFRHITITMVVYYQIAGQKIGSHVLAMATLGTLFTGTWAMMGGSKKEQAKQGPPINASSKDEENFIQEFLKQAESEQKSAKH</sequence>
<evidence type="ECO:0000256" key="4">
    <source>
        <dbReference type="SAM" id="MobiDB-lite"/>
    </source>
</evidence>
<dbReference type="InterPro" id="IPR021278">
    <property type="entry name" value="ATP19"/>
</dbReference>
<evidence type="ECO:0000313" key="7">
    <source>
        <dbReference type="Proteomes" id="UP000660729"/>
    </source>
</evidence>
<organism evidence="6 7">
    <name type="scientific">Pseudocercospora fuligena</name>
    <dbReference type="NCBI Taxonomy" id="685502"/>
    <lineage>
        <taxon>Eukaryota</taxon>
        <taxon>Fungi</taxon>
        <taxon>Dikarya</taxon>
        <taxon>Ascomycota</taxon>
        <taxon>Pezizomycotina</taxon>
        <taxon>Dothideomycetes</taxon>
        <taxon>Dothideomycetidae</taxon>
        <taxon>Mycosphaerellales</taxon>
        <taxon>Mycosphaerellaceae</taxon>
        <taxon>Pseudocercospora</taxon>
    </lineage>
</organism>
<feature type="transmembrane region" description="Helical" evidence="5">
    <location>
        <begin position="42"/>
        <end position="63"/>
    </location>
</feature>
<feature type="non-terminal residue" evidence="6">
    <location>
        <position position="1"/>
    </location>
</feature>
<evidence type="ECO:0000256" key="1">
    <source>
        <dbReference type="ARBA" id="ARBA00004325"/>
    </source>
</evidence>